<keyword evidence="6 7" id="KW-0067">ATP-binding</keyword>
<keyword evidence="5 10" id="KW-0418">Kinase</keyword>
<dbReference type="Pfam" id="PF00069">
    <property type="entry name" value="Pkinase"/>
    <property type="match status" value="1"/>
</dbReference>
<gene>
    <name evidence="10" type="ORF">SAMN04488570_3237</name>
</gene>
<evidence type="ECO:0000256" key="5">
    <source>
        <dbReference type="ARBA" id="ARBA00022777"/>
    </source>
</evidence>
<feature type="domain" description="Protein kinase" evidence="9">
    <location>
        <begin position="10"/>
        <end position="265"/>
    </location>
</feature>
<keyword evidence="3" id="KW-0808">Transferase</keyword>
<dbReference type="PROSITE" id="PS00107">
    <property type="entry name" value="PROTEIN_KINASE_ATP"/>
    <property type="match status" value="1"/>
</dbReference>
<evidence type="ECO:0000313" key="11">
    <source>
        <dbReference type="Proteomes" id="UP000198859"/>
    </source>
</evidence>
<keyword evidence="8" id="KW-0812">Transmembrane</keyword>
<evidence type="ECO:0000256" key="4">
    <source>
        <dbReference type="ARBA" id="ARBA00022741"/>
    </source>
</evidence>
<dbReference type="Proteomes" id="UP000198859">
    <property type="component" value="Chromosome I"/>
</dbReference>
<evidence type="ECO:0000256" key="6">
    <source>
        <dbReference type="ARBA" id="ARBA00022840"/>
    </source>
</evidence>
<feature type="transmembrane region" description="Helical" evidence="8">
    <location>
        <begin position="292"/>
        <end position="311"/>
    </location>
</feature>
<evidence type="ECO:0000256" key="1">
    <source>
        <dbReference type="ARBA" id="ARBA00012513"/>
    </source>
</evidence>
<name>A0A1H1WQ07_9ACTN</name>
<evidence type="ECO:0000256" key="2">
    <source>
        <dbReference type="ARBA" id="ARBA00022527"/>
    </source>
</evidence>
<dbReference type="SMART" id="SM00220">
    <property type="entry name" value="S_TKc"/>
    <property type="match status" value="1"/>
</dbReference>
<organism evidence="10 11">
    <name type="scientific">Nocardioides scoriae</name>
    <dbReference type="NCBI Taxonomy" id="642780"/>
    <lineage>
        <taxon>Bacteria</taxon>
        <taxon>Bacillati</taxon>
        <taxon>Actinomycetota</taxon>
        <taxon>Actinomycetes</taxon>
        <taxon>Propionibacteriales</taxon>
        <taxon>Nocardioidaceae</taxon>
        <taxon>Nocardioides</taxon>
    </lineage>
</organism>
<dbReference type="PANTHER" id="PTHR43289:SF6">
    <property type="entry name" value="SERINE_THREONINE-PROTEIN KINASE NEKL-3"/>
    <property type="match status" value="1"/>
</dbReference>
<dbReference type="STRING" id="642780.SAMN04488570_3237"/>
<dbReference type="InterPro" id="IPR011009">
    <property type="entry name" value="Kinase-like_dom_sf"/>
</dbReference>
<dbReference type="InterPro" id="IPR008271">
    <property type="entry name" value="Ser/Thr_kinase_AS"/>
</dbReference>
<dbReference type="PROSITE" id="PS00108">
    <property type="entry name" value="PROTEIN_KINASE_ST"/>
    <property type="match status" value="1"/>
</dbReference>
<evidence type="ECO:0000313" key="10">
    <source>
        <dbReference type="EMBL" id="SDS99398.1"/>
    </source>
</evidence>
<keyword evidence="8" id="KW-0472">Membrane</keyword>
<feature type="binding site" evidence="7">
    <location>
        <position position="39"/>
    </location>
    <ligand>
        <name>ATP</name>
        <dbReference type="ChEBI" id="CHEBI:30616"/>
    </ligand>
</feature>
<dbReference type="OrthoDB" id="5241055at2"/>
<evidence type="ECO:0000259" key="9">
    <source>
        <dbReference type="PROSITE" id="PS50011"/>
    </source>
</evidence>
<evidence type="ECO:0000256" key="8">
    <source>
        <dbReference type="SAM" id="Phobius"/>
    </source>
</evidence>
<dbReference type="PANTHER" id="PTHR43289">
    <property type="entry name" value="MITOGEN-ACTIVATED PROTEIN KINASE KINASE KINASE 20-RELATED"/>
    <property type="match status" value="1"/>
</dbReference>
<dbReference type="GO" id="GO:0005524">
    <property type="term" value="F:ATP binding"/>
    <property type="evidence" value="ECO:0007669"/>
    <property type="project" value="UniProtKB-UniRule"/>
</dbReference>
<proteinExistence type="predicted"/>
<accession>A0A1H1WQ07</accession>
<dbReference type="InterPro" id="IPR017441">
    <property type="entry name" value="Protein_kinase_ATP_BS"/>
</dbReference>
<dbReference type="EC" id="2.7.11.1" evidence="1"/>
<dbReference type="GO" id="GO:0004674">
    <property type="term" value="F:protein serine/threonine kinase activity"/>
    <property type="evidence" value="ECO:0007669"/>
    <property type="project" value="UniProtKB-KW"/>
</dbReference>
<sequence length="316" mass="33974">MSLPQRLGRLRQVERLGAGGFATVWRYHDEELDSDVAVKALADNWAQRLDVRERFLEEARILRRADADHVVRVHDSGETESGTPYFVMTYADRGTVADLLARPERPDVAHCLDLVRQAGLGLAVLHGQGILHRDVKPQNLLLRSRPDGGTELLVADLGVAKATAHASGLTQVVGTPAYIAPEQARGGRLDERADVHALGAVTYVLLTGRLVREDGLAGLVDPQLPPAPSTVADVPAHLDAPVLRALAVDPDDRWPDVTSFTAALLAPPGSDVPARRQVDAQVDAGGATRRRVVLVLALVALVLTFVASYAVTTLVR</sequence>
<evidence type="ECO:0000256" key="7">
    <source>
        <dbReference type="PROSITE-ProRule" id="PRU10141"/>
    </source>
</evidence>
<keyword evidence="2 10" id="KW-0723">Serine/threonine-protein kinase</keyword>
<dbReference type="CDD" id="cd14014">
    <property type="entry name" value="STKc_PknB_like"/>
    <property type="match status" value="1"/>
</dbReference>
<keyword evidence="4 7" id="KW-0547">Nucleotide-binding</keyword>
<protein>
    <recommendedName>
        <fullName evidence="1">non-specific serine/threonine protein kinase</fullName>
        <ecNumber evidence="1">2.7.11.1</ecNumber>
    </recommendedName>
</protein>
<dbReference type="InterPro" id="IPR000719">
    <property type="entry name" value="Prot_kinase_dom"/>
</dbReference>
<reference evidence="11" key="1">
    <citation type="submission" date="2016-10" db="EMBL/GenBank/DDBJ databases">
        <authorList>
            <person name="Varghese N."/>
            <person name="Submissions S."/>
        </authorList>
    </citation>
    <scope>NUCLEOTIDE SEQUENCE [LARGE SCALE GENOMIC DNA]</scope>
    <source>
        <strain evidence="11">DSM 22127</strain>
    </source>
</reference>
<keyword evidence="8" id="KW-1133">Transmembrane helix</keyword>
<evidence type="ECO:0000256" key="3">
    <source>
        <dbReference type="ARBA" id="ARBA00022679"/>
    </source>
</evidence>
<dbReference type="SUPFAM" id="SSF56112">
    <property type="entry name" value="Protein kinase-like (PK-like)"/>
    <property type="match status" value="1"/>
</dbReference>
<dbReference type="RefSeq" id="WP_091731763.1">
    <property type="nucleotide sequence ID" value="NZ_LT629757.1"/>
</dbReference>
<dbReference type="PROSITE" id="PS50011">
    <property type="entry name" value="PROTEIN_KINASE_DOM"/>
    <property type="match status" value="1"/>
</dbReference>
<dbReference type="AlphaFoldDB" id="A0A1H1WQ07"/>
<dbReference type="EMBL" id="LT629757">
    <property type="protein sequence ID" value="SDS99398.1"/>
    <property type="molecule type" value="Genomic_DNA"/>
</dbReference>
<keyword evidence="11" id="KW-1185">Reference proteome</keyword>
<dbReference type="Gene3D" id="1.10.510.10">
    <property type="entry name" value="Transferase(Phosphotransferase) domain 1"/>
    <property type="match status" value="1"/>
</dbReference>